<dbReference type="PANTHER" id="PTHR23028">
    <property type="entry name" value="ACETYLTRANSFERASE"/>
    <property type="match status" value="1"/>
</dbReference>
<dbReference type="AlphaFoldDB" id="A0A191WHZ3"/>
<dbReference type="GO" id="GO:0009103">
    <property type="term" value="P:lipopolysaccharide biosynthetic process"/>
    <property type="evidence" value="ECO:0007669"/>
    <property type="project" value="TreeGrafter"/>
</dbReference>
<organism evidence="3 4">
    <name type="scientific">Agromyces aureus</name>
    <dbReference type="NCBI Taxonomy" id="453304"/>
    <lineage>
        <taxon>Bacteria</taxon>
        <taxon>Bacillati</taxon>
        <taxon>Actinomycetota</taxon>
        <taxon>Actinomycetes</taxon>
        <taxon>Micrococcales</taxon>
        <taxon>Microbacteriaceae</taxon>
        <taxon>Agromyces</taxon>
    </lineage>
</organism>
<accession>A0A191WHZ3</accession>
<feature type="transmembrane region" description="Helical" evidence="1">
    <location>
        <begin position="127"/>
        <end position="143"/>
    </location>
</feature>
<evidence type="ECO:0000313" key="4">
    <source>
        <dbReference type="Proteomes" id="UP000078437"/>
    </source>
</evidence>
<feature type="transmembrane region" description="Helical" evidence="1">
    <location>
        <begin position="345"/>
        <end position="368"/>
    </location>
</feature>
<dbReference type="Pfam" id="PF01757">
    <property type="entry name" value="Acyl_transf_3"/>
    <property type="match status" value="1"/>
</dbReference>
<dbReference type="GO" id="GO:0016747">
    <property type="term" value="F:acyltransferase activity, transferring groups other than amino-acyl groups"/>
    <property type="evidence" value="ECO:0007669"/>
    <property type="project" value="InterPro"/>
</dbReference>
<feature type="transmembrane region" description="Helical" evidence="1">
    <location>
        <begin position="239"/>
        <end position="260"/>
    </location>
</feature>
<keyword evidence="1" id="KW-0812">Transmembrane</keyword>
<evidence type="ECO:0000256" key="1">
    <source>
        <dbReference type="SAM" id="Phobius"/>
    </source>
</evidence>
<protein>
    <recommendedName>
        <fullName evidence="2">Acyltransferase 3 domain-containing protein</fullName>
    </recommendedName>
</protein>
<keyword evidence="4" id="KW-1185">Reference proteome</keyword>
<dbReference type="InterPro" id="IPR050879">
    <property type="entry name" value="Acyltransferase_3"/>
</dbReference>
<evidence type="ECO:0000259" key="2">
    <source>
        <dbReference type="Pfam" id="PF01757"/>
    </source>
</evidence>
<evidence type="ECO:0000313" key="3">
    <source>
        <dbReference type="EMBL" id="ANJ27881.1"/>
    </source>
</evidence>
<name>A0A191WHZ3_9MICO</name>
<feature type="transmembrane region" description="Helical" evidence="1">
    <location>
        <begin position="179"/>
        <end position="202"/>
    </location>
</feature>
<dbReference type="GO" id="GO:0016020">
    <property type="term" value="C:membrane"/>
    <property type="evidence" value="ECO:0007669"/>
    <property type="project" value="TreeGrafter"/>
</dbReference>
<dbReference type="InterPro" id="IPR002656">
    <property type="entry name" value="Acyl_transf_3_dom"/>
</dbReference>
<feature type="transmembrane region" description="Helical" evidence="1">
    <location>
        <begin position="12"/>
        <end position="34"/>
    </location>
</feature>
<feature type="transmembrane region" description="Helical" evidence="1">
    <location>
        <begin position="214"/>
        <end position="233"/>
    </location>
</feature>
<sequence>MVLHHGWPAIAPAGYMGVDVFFVVSGYLITALLLREVDRTGRISLREFYVRRARRILPAAMAVLLAVSAATLAFAPYRDWAAYFREIVASTFYVENWRLAVDSQLPASADLESTPVQHFWSLSVEEQFYLAWPLLILLALWILRRRGHSLQRILWVVLGAVTSASFAWSLVLIGSDHNLAYFSTVARAWEFGVGGLLALLASSAPRFFAASGQGVRAAASWAGLALIVVPIATFQDTEAFPGVWVLLPVVGTLAIIWAGLPATRWSTAGVVGLRPVQWMGDVSYSLYLWHWPIFMFVPMITGVPSPPLLMVALVGVSLVVAALSKQFIEDHFRRRRGPVGSHPRVLAGALAFTLAGVVALGSVAPGIAADELACRSQNHRD</sequence>
<feature type="transmembrane region" description="Helical" evidence="1">
    <location>
        <begin position="281"/>
        <end position="301"/>
    </location>
</feature>
<feature type="transmembrane region" description="Helical" evidence="1">
    <location>
        <begin position="155"/>
        <end position="173"/>
    </location>
</feature>
<gene>
    <name evidence="3" type="ORF">ATC03_15325</name>
</gene>
<reference evidence="4" key="2">
    <citation type="submission" date="2016-01" db="EMBL/GenBank/DDBJ databases">
        <title>Complete genome sequence of Agromyces aureus AR33T and comparison with related organisms.</title>
        <authorList>
            <person name="Corretto E."/>
            <person name="Antonielli L."/>
            <person name="Sessitsch A."/>
            <person name="Brader G."/>
        </authorList>
    </citation>
    <scope>NUCLEOTIDE SEQUENCE [LARGE SCALE GENOMIC DNA]</scope>
    <source>
        <strain evidence="4">AR33</strain>
    </source>
</reference>
<feature type="transmembrane region" description="Helical" evidence="1">
    <location>
        <begin position="55"/>
        <end position="75"/>
    </location>
</feature>
<proteinExistence type="predicted"/>
<feature type="domain" description="Acyltransferase 3" evidence="2">
    <location>
        <begin position="12"/>
        <end position="323"/>
    </location>
</feature>
<dbReference type="Proteomes" id="UP000078437">
    <property type="component" value="Chromosome"/>
</dbReference>
<dbReference type="KEGG" id="agy:ATC03_15325"/>
<keyword evidence="1" id="KW-0472">Membrane</keyword>
<dbReference type="EMBL" id="CP013979">
    <property type="protein sequence ID" value="ANJ27881.1"/>
    <property type="molecule type" value="Genomic_DNA"/>
</dbReference>
<feature type="transmembrane region" description="Helical" evidence="1">
    <location>
        <begin position="307"/>
        <end position="324"/>
    </location>
</feature>
<dbReference type="PANTHER" id="PTHR23028:SF53">
    <property type="entry name" value="ACYL_TRANSF_3 DOMAIN-CONTAINING PROTEIN"/>
    <property type="match status" value="1"/>
</dbReference>
<reference evidence="3 4" key="1">
    <citation type="journal article" date="2016" name="Int. J. Syst. Evol. Microbiol.">
        <title>Agromyces aureus sp. nov., isolated from the rhizosphere of Salix caprea L. grown in a heavy-metal-contaminated soil.</title>
        <authorList>
            <person name="Corretto E."/>
            <person name="Antonielli L."/>
            <person name="Sessitsch A."/>
            <person name="Compant S."/>
            <person name="Gorfer M."/>
            <person name="Kuffner M."/>
            <person name="Brader G."/>
        </authorList>
    </citation>
    <scope>NUCLEOTIDE SEQUENCE [LARGE SCALE GENOMIC DNA]</scope>
    <source>
        <strain evidence="3 4">AR33</strain>
    </source>
</reference>
<keyword evidence="1" id="KW-1133">Transmembrane helix</keyword>